<name>A0A7C2SPY2_9BACT</name>
<gene>
    <name evidence="2" type="ORF">ENQ31_06395</name>
</gene>
<comment type="caution">
    <text evidence="2">The sequence shown here is derived from an EMBL/GenBank/DDBJ whole genome shotgun (WGS) entry which is preliminary data.</text>
</comment>
<feature type="transmembrane region" description="Helical" evidence="1">
    <location>
        <begin position="20"/>
        <end position="38"/>
    </location>
</feature>
<proteinExistence type="predicted"/>
<evidence type="ECO:0000256" key="1">
    <source>
        <dbReference type="SAM" id="Phobius"/>
    </source>
</evidence>
<keyword evidence="1" id="KW-0812">Transmembrane</keyword>
<feature type="transmembrane region" description="Helical" evidence="1">
    <location>
        <begin position="50"/>
        <end position="67"/>
    </location>
</feature>
<reference evidence="2" key="1">
    <citation type="journal article" date="2020" name="mSystems">
        <title>Genome- and Community-Level Interaction Insights into Carbon Utilization and Element Cycling Functions of Hydrothermarchaeota in Hydrothermal Sediment.</title>
        <authorList>
            <person name="Zhou Z."/>
            <person name="Liu Y."/>
            <person name="Xu W."/>
            <person name="Pan J."/>
            <person name="Luo Z.H."/>
            <person name="Li M."/>
        </authorList>
    </citation>
    <scope>NUCLEOTIDE SEQUENCE [LARGE SCALE GENOMIC DNA]</scope>
    <source>
        <strain evidence="2">SpSt-299</strain>
    </source>
</reference>
<keyword evidence="1" id="KW-1133">Transmembrane helix</keyword>
<organism evidence="2">
    <name type="scientific">Thermoanaerobaculum aquaticum</name>
    <dbReference type="NCBI Taxonomy" id="1312852"/>
    <lineage>
        <taxon>Bacteria</taxon>
        <taxon>Pseudomonadati</taxon>
        <taxon>Acidobacteriota</taxon>
        <taxon>Thermoanaerobaculia</taxon>
        <taxon>Thermoanaerobaculales</taxon>
        <taxon>Thermoanaerobaculaceae</taxon>
        <taxon>Thermoanaerobaculum</taxon>
    </lineage>
</organism>
<accession>A0A7C2SPY2</accession>
<dbReference type="EMBL" id="DSMR01000465">
    <property type="protein sequence ID" value="HET47777.1"/>
    <property type="molecule type" value="Genomic_DNA"/>
</dbReference>
<evidence type="ECO:0000313" key="2">
    <source>
        <dbReference type="EMBL" id="HET47777.1"/>
    </source>
</evidence>
<dbReference type="AlphaFoldDB" id="A0A7C2SPY2"/>
<dbReference type="RefSeq" id="WP_038048133.1">
    <property type="nucleotide sequence ID" value="NZ_JMFG01000011.1"/>
</dbReference>
<keyword evidence="1" id="KW-0472">Membrane</keyword>
<sequence length="84" mass="9863">MKRRTLHLDHEYFPEQPPGCAGFGCGFLLAFALLFRWWLASDWSSPTNFLGPPVLAVLAGLAVARFGERFFRKVLDLFFWWWWP</sequence>
<protein>
    <submittedName>
        <fullName evidence="2">Uncharacterized protein</fullName>
    </submittedName>
</protein>